<reference evidence="2 3" key="3">
    <citation type="journal article" date="2013" name="Rice">
        <title>Improvement of the Oryza sativa Nipponbare reference genome using next generation sequence and optical map data.</title>
        <authorList>
            <person name="Kawahara Y."/>
            <person name="de la Bastide M."/>
            <person name="Hamilton J.P."/>
            <person name="Kanamori H."/>
            <person name="McCombie W.R."/>
            <person name="Ouyang S."/>
            <person name="Schwartz D.C."/>
            <person name="Tanaka T."/>
            <person name="Wu J."/>
            <person name="Zhou S."/>
            <person name="Childs K.L."/>
            <person name="Davidson R.M."/>
            <person name="Lin H."/>
            <person name="Quesada-Ocampo L."/>
            <person name="Vaillancourt B."/>
            <person name="Sakai H."/>
            <person name="Lee S.S."/>
            <person name="Kim J."/>
            <person name="Numa H."/>
            <person name="Itoh T."/>
            <person name="Buell C.R."/>
            <person name="Matsumoto T."/>
        </authorList>
    </citation>
    <scope>NUCLEOTIDE SEQUENCE [LARGE SCALE GENOMIC DNA]</scope>
    <source>
        <strain evidence="3">cv. Nipponbare</strain>
    </source>
</reference>
<dbReference type="InParanoid" id="A0A0P0VLN9"/>
<accession>A0A0P0VLN9</accession>
<evidence type="ECO:0000256" key="1">
    <source>
        <dbReference type="SAM" id="MobiDB-lite"/>
    </source>
</evidence>
<protein>
    <submittedName>
        <fullName evidence="2">Os02g0614350 protein</fullName>
    </submittedName>
</protein>
<evidence type="ECO:0000313" key="3">
    <source>
        <dbReference type="Proteomes" id="UP000059680"/>
    </source>
</evidence>
<feature type="region of interest" description="Disordered" evidence="1">
    <location>
        <begin position="34"/>
        <end position="77"/>
    </location>
</feature>
<dbReference type="Proteomes" id="UP000059680">
    <property type="component" value="Chromosome 2"/>
</dbReference>
<dbReference type="EMBL" id="AP014958">
    <property type="protein sequence ID" value="BAS79751.1"/>
    <property type="molecule type" value="Genomic_DNA"/>
</dbReference>
<dbReference type="PaxDb" id="39947-A0A0P0VLN9"/>
<proteinExistence type="predicted"/>
<keyword evidence="3" id="KW-1185">Reference proteome</keyword>
<sequence length="141" mass="15697">MTWGWLGDAMWWWRLPSQPWQQGGGVGLGVAQERPETGQLTSETAVRSHKTAQLGNGGEERDGGEVTPFPLPPDPRIIPPLPTVSTSMMMWSIKRHSDELIADIHVIEWVQLSDPSSVAHRIDHHHQHPSFLCNHCGARGT</sequence>
<dbReference type="AlphaFoldDB" id="A0A0P0VLN9"/>
<organism evidence="2 3">
    <name type="scientific">Oryza sativa subsp. japonica</name>
    <name type="common">Rice</name>
    <dbReference type="NCBI Taxonomy" id="39947"/>
    <lineage>
        <taxon>Eukaryota</taxon>
        <taxon>Viridiplantae</taxon>
        <taxon>Streptophyta</taxon>
        <taxon>Embryophyta</taxon>
        <taxon>Tracheophyta</taxon>
        <taxon>Spermatophyta</taxon>
        <taxon>Magnoliopsida</taxon>
        <taxon>Liliopsida</taxon>
        <taxon>Poales</taxon>
        <taxon>Poaceae</taxon>
        <taxon>BOP clade</taxon>
        <taxon>Oryzoideae</taxon>
        <taxon>Oryzeae</taxon>
        <taxon>Oryzinae</taxon>
        <taxon>Oryza</taxon>
        <taxon>Oryza sativa</taxon>
    </lineage>
</organism>
<evidence type="ECO:0000313" key="2">
    <source>
        <dbReference type="EMBL" id="BAS79751.1"/>
    </source>
</evidence>
<reference evidence="2 3" key="2">
    <citation type="journal article" date="2013" name="Plant Cell Physiol.">
        <title>Rice Annotation Project Database (RAP-DB): an integrative and interactive database for rice genomics.</title>
        <authorList>
            <person name="Sakai H."/>
            <person name="Lee S.S."/>
            <person name="Tanaka T."/>
            <person name="Numa H."/>
            <person name="Kim J."/>
            <person name="Kawahara Y."/>
            <person name="Wakimoto H."/>
            <person name="Yang C.C."/>
            <person name="Iwamoto M."/>
            <person name="Abe T."/>
            <person name="Yamada Y."/>
            <person name="Muto A."/>
            <person name="Inokuchi H."/>
            <person name="Ikemura T."/>
            <person name="Matsumoto T."/>
            <person name="Sasaki T."/>
            <person name="Itoh T."/>
        </authorList>
    </citation>
    <scope>NUCLEOTIDE SEQUENCE [LARGE SCALE GENOMIC DNA]</scope>
    <source>
        <strain evidence="3">cv. Nipponbare</strain>
    </source>
</reference>
<gene>
    <name evidence="2" type="ordered locus">Os02g0614350</name>
    <name evidence="2" type="ORF">OSNPB_020614350</name>
</gene>
<name>A0A0P0VLN9_ORYSJ</name>
<reference evidence="3" key="1">
    <citation type="journal article" date="2005" name="Nature">
        <title>The map-based sequence of the rice genome.</title>
        <authorList>
            <consortium name="International rice genome sequencing project (IRGSP)"/>
            <person name="Matsumoto T."/>
            <person name="Wu J."/>
            <person name="Kanamori H."/>
            <person name="Katayose Y."/>
            <person name="Fujisawa M."/>
            <person name="Namiki N."/>
            <person name="Mizuno H."/>
            <person name="Yamamoto K."/>
            <person name="Antonio B.A."/>
            <person name="Baba T."/>
            <person name="Sakata K."/>
            <person name="Nagamura Y."/>
            <person name="Aoki H."/>
            <person name="Arikawa K."/>
            <person name="Arita K."/>
            <person name="Bito T."/>
            <person name="Chiden Y."/>
            <person name="Fujitsuka N."/>
            <person name="Fukunaka R."/>
            <person name="Hamada M."/>
            <person name="Harada C."/>
            <person name="Hayashi A."/>
            <person name="Hijishita S."/>
            <person name="Honda M."/>
            <person name="Hosokawa S."/>
            <person name="Ichikawa Y."/>
            <person name="Idonuma A."/>
            <person name="Iijima M."/>
            <person name="Ikeda M."/>
            <person name="Ikeno M."/>
            <person name="Ito K."/>
            <person name="Ito S."/>
            <person name="Ito T."/>
            <person name="Ito Y."/>
            <person name="Ito Y."/>
            <person name="Iwabuchi A."/>
            <person name="Kamiya K."/>
            <person name="Karasawa W."/>
            <person name="Kurita K."/>
            <person name="Katagiri S."/>
            <person name="Kikuta A."/>
            <person name="Kobayashi H."/>
            <person name="Kobayashi N."/>
            <person name="Machita K."/>
            <person name="Maehara T."/>
            <person name="Masukawa M."/>
            <person name="Mizubayashi T."/>
            <person name="Mukai Y."/>
            <person name="Nagasaki H."/>
            <person name="Nagata Y."/>
            <person name="Naito S."/>
            <person name="Nakashima M."/>
            <person name="Nakama Y."/>
            <person name="Nakamichi Y."/>
            <person name="Nakamura M."/>
            <person name="Meguro A."/>
            <person name="Negishi M."/>
            <person name="Ohta I."/>
            <person name="Ohta T."/>
            <person name="Okamoto M."/>
            <person name="Ono N."/>
            <person name="Saji S."/>
            <person name="Sakaguchi M."/>
            <person name="Sakai K."/>
            <person name="Shibata M."/>
            <person name="Shimokawa T."/>
            <person name="Song J."/>
            <person name="Takazaki Y."/>
            <person name="Terasawa K."/>
            <person name="Tsugane M."/>
            <person name="Tsuji K."/>
            <person name="Ueda S."/>
            <person name="Waki K."/>
            <person name="Yamagata H."/>
            <person name="Yamamoto M."/>
            <person name="Yamamoto S."/>
            <person name="Yamane H."/>
            <person name="Yoshiki S."/>
            <person name="Yoshihara R."/>
            <person name="Yukawa K."/>
            <person name="Zhong H."/>
            <person name="Yano M."/>
            <person name="Yuan Q."/>
            <person name="Ouyang S."/>
            <person name="Liu J."/>
            <person name="Jones K.M."/>
            <person name="Gansberger K."/>
            <person name="Moffat K."/>
            <person name="Hill J."/>
            <person name="Bera J."/>
            <person name="Fadrosh D."/>
            <person name="Jin S."/>
            <person name="Johri S."/>
            <person name="Kim M."/>
            <person name="Overton L."/>
            <person name="Reardon M."/>
            <person name="Tsitrin T."/>
            <person name="Vuong H."/>
            <person name="Weaver B."/>
            <person name="Ciecko A."/>
            <person name="Tallon L."/>
            <person name="Jackson J."/>
            <person name="Pai G."/>
            <person name="Aken S.V."/>
            <person name="Utterback T."/>
            <person name="Reidmuller S."/>
            <person name="Feldblyum T."/>
            <person name="Hsiao J."/>
            <person name="Zismann V."/>
            <person name="Iobst S."/>
            <person name="de Vazeille A.R."/>
            <person name="Buell C.R."/>
            <person name="Ying K."/>
            <person name="Li Y."/>
            <person name="Lu T."/>
            <person name="Huang Y."/>
            <person name="Zhao Q."/>
            <person name="Feng Q."/>
            <person name="Zhang L."/>
            <person name="Zhu J."/>
            <person name="Weng Q."/>
            <person name="Mu J."/>
            <person name="Lu Y."/>
            <person name="Fan D."/>
            <person name="Liu Y."/>
            <person name="Guan J."/>
            <person name="Zhang Y."/>
            <person name="Yu S."/>
            <person name="Liu X."/>
            <person name="Zhang Y."/>
            <person name="Hong G."/>
            <person name="Han B."/>
            <person name="Choisne N."/>
            <person name="Demange N."/>
            <person name="Orjeda G."/>
            <person name="Samain S."/>
            <person name="Cattolico L."/>
            <person name="Pelletier E."/>
            <person name="Couloux A."/>
            <person name="Segurens B."/>
            <person name="Wincker P."/>
            <person name="D'Hont A."/>
            <person name="Scarpelli C."/>
            <person name="Weissenbach J."/>
            <person name="Salanoubat M."/>
            <person name="Quetier F."/>
            <person name="Yu Y."/>
            <person name="Kim H.R."/>
            <person name="Rambo T."/>
            <person name="Currie J."/>
            <person name="Collura K."/>
            <person name="Luo M."/>
            <person name="Yang T."/>
            <person name="Ammiraju J.S.S."/>
            <person name="Engler F."/>
            <person name="Soderlund C."/>
            <person name="Wing R.A."/>
            <person name="Palmer L.E."/>
            <person name="de la Bastide M."/>
            <person name="Spiegel L."/>
            <person name="Nascimento L."/>
            <person name="Zutavern T."/>
            <person name="O'Shaughnessy A."/>
            <person name="Dike S."/>
            <person name="Dedhia N."/>
            <person name="Preston R."/>
            <person name="Balija V."/>
            <person name="McCombie W.R."/>
            <person name="Chow T."/>
            <person name="Chen H."/>
            <person name="Chung M."/>
            <person name="Chen C."/>
            <person name="Shaw J."/>
            <person name="Wu H."/>
            <person name="Hsiao K."/>
            <person name="Chao Y."/>
            <person name="Chu M."/>
            <person name="Cheng C."/>
            <person name="Hour A."/>
            <person name="Lee P."/>
            <person name="Lin S."/>
            <person name="Lin Y."/>
            <person name="Liou J."/>
            <person name="Liu S."/>
            <person name="Hsing Y."/>
            <person name="Raghuvanshi S."/>
            <person name="Mohanty A."/>
            <person name="Bharti A.K."/>
            <person name="Gaur A."/>
            <person name="Gupta V."/>
            <person name="Kumar D."/>
            <person name="Ravi V."/>
            <person name="Vij S."/>
            <person name="Kapur A."/>
            <person name="Khurana P."/>
            <person name="Khurana P."/>
            <person name="Khurana J.P."/>
            <person name="Tyagi A.K."/>
            <person name="Gaikwad K."/>
            <person name="Singh A."/>
            <person name="Dalal V."/>
            <person name="Srivastava S."/>
            <person name="Dixit A."/>
            <person name="Pal A.K."/>
            <person name="Ghazi I.A."/>
            <person name="Yadav M."/>
            <person name="Pandit A."/>
            <person name="Bhargava A."/>
            <person name="Sureshbabu K."/>
            <person name="Batra K."/>
            <person name="Sharma T.R."/>
            <person name="Mohapatra T."/>
            <person name="Singh N.K."/>
            <person name="Messing J."/>
            <person name="Nelson A.B."/>
            <person name="Fuks G."/>
            <person name="Kavchok S."/>
            <person name="Keizer G."/>
            <person name="Linton E."/>
            <person name="Llaca V."/>
            <person name="Song R."/>
            <person name="Tanyolac B."/>
            <person name="Young S."/>
            <person name="Ho-Il K."/>
            <person name="Hahn J.H."/>
            <person name="Sangsakoo G."/>
            <person name="Vanavichit A."/>
            <person name="de Mattos Luiz.A.T."/>
            <person name="Zimmer P.D."/>
            <person name="Malone G."/>
            <person name="Dellagostin O."/>
            <person name="de Oliveira A.C."/>
            <person name="Bevan M."/>
            <person name="Bancroft I."/>
            <person name="Minx P."/>
            <person name="Cordum H."/>
            <person name="Wilson R."/>
            <person name="Cheng Z."/>
            <person name="Jin W."/>
            <person name="Jiang J."/>
            <person name="Leong S.A."/>
            <person name="Iwama H."/>
            <person name="Gojobori T."/>
            <person name="Itoh T."/>
            <person name="Niimura Y."/>
            <person name="Fujii Y."/>
            <person name="Habara T."/>
            <person name="Sakai H."/>
            <person name="Sato Y."/>
            <person name="Wilson G."/>
            <person name="Kumar K."/>
            <person name="McCouch S."/>
            <person name="Juretic N."/>
            <person name="Hoen D."/>
            <person name="Wright S."/>
            <person name="Bruskiewich R."/>
            <person name="Bureau T."/>
            <person name="Miyao A."/>
            <person name="Hirochika H."/>
            <person name="Nishikawa T."/>
            <person name="Kadowaki K."/>
            <person name="Sugiura M."/>
            <person name="Burr B."/>
            <person name="Sasaki T."/>
        </authorList>
    </citation>
    <scope>NUCLEOTIDE SEQUENCE [LARGE SCALE GENOMIC DNA]</scope>
    <source>
        <strain evidence="3">cv. Nipponbare</strain>
    </source>
</reference>